<dbReference type="RefSeq" id="WP_395126343.1">
    <property type="nucleotide sequence ID" value="NZ_JBIMSN010000083.1"/>
</dbReference>
<organism evidence="2 3">
    <name type="scientific">Antrihabitans spumae</name>
    <dbReference type="NCBI Taxonomy" id="3373370"/>
    <lineage>
        <taxon>Bacteria</taxon>
        <taxon>Bacillati</taxon>
        <taxon>Actinomycetota</taxon>
        <taxon>Actinomycetes</taxon>
        <taxon>Mycobacteriales</taxon>
        <taxon>Nocardiaceae</taxon>
        <taxon>Antrihabitans</taxon>
    </lineage>
</organism>
<proteinExistence type="predicted"/>
<dbReference type="Proteomes" id="UP001609219">
    <property type="component" value="Unassembled WGS sequence"/>
</dbReference>
<evidence type="ECO:0000313" key="3">
    <source>
        <dbReference type="Proteomes" id="UP001609219"/>
    </source>
</evidence>
<gene>
    <name evidence="2" type="ORF">ACHIRB_18865</name>
</gene>
<sequence>MSLFDAAGGKSVAMSKNHRPDTDNLEDNTESMAGTCGKARSTPLRLSFSRSRTTVNGATA</sequence>
<evidence type="ECO:0000256" key="1">
    <source>
        <dbReference type="SAM" id="MobiDB-lite"/>
    </source>
</evidence>
<protein>
    <submittedName>
        <fullName evidence="2">Uncharacterized protein</fullName>
    </submittedName>
</protein>
<dbReference type="EMBL" id="JBIMSN010000083">
    <property type="protein sequence ID" value="MFH5230613.1"/>
    <property type="molecule type" value="Genomic_DNA"/>
</dbReference>
<accession>A0ABW7K6D2</accession>
<evidence type="ECO:0000313" key="2">
    <source>
        <dbReference type="EMBL" id="MFH5230613.1"/>
    </source>
</evidence>
<reference evidence="2 3" key="1">
    <citation type="submission" date="2024-10" db="EMBL/GenBank/DDBJ databases">
        <authorList>
            <person name="Riesco R."/>
        </authorList>
    </citation>
    <scope>NUCLEOTIDE SEQUENCE [LARGE SCALE GENOMIC DNA]</scope>
    <source>
        <strain evidence="2 3">NCIMB 15450</strain>
    </source>
</reference>
<keyword evidence="3" id="KW-1185">Reference proteome</keyword>
<feature type="compositionally biased region" description="Polar residues" evidence="1">
    <location>
        <begin position="48"/>
        <end position="60"/>
    </location>
</feature>
<feature type="region of interest" description="Disordered" evidence="1">
    <location>
        <begin position="1"/>
        <end position="60"/>
    </location>
</feature>
<comment type="caution">
    <text evidence="2">The sequence shown here is derived from an EMBL/GenBank/DDBJ whole genome shotgun (WGS) entry which is preliminary data.</text>
</comment>
<name>A0ABW7K6D2_9NOCA</name>